<dbReference type="AlphaFoldDB" id="A0A2H0YWS3"/>
<dbReference type="PANTHER" id="PTHR38597">
    <property type="entry name" value="BLL3834 PROTEIN"/>
    <property type="match status" value="1"/>
</dbReference>
<dbReference type="Proteomes" id="UP000231542">
    <property type="component" value="Unassembled WGS sequence"/>
</dbReference>
<sequence length="393" mass="44658">MQRGVATFTLDWGKCPPWLFQRMVKLGREMVQVLVAEYGPDEFIKRIADPVWFQSLGTVLAFDWNASGLTTTLTAALKEAIRFQERDLGIFICGGKGKTSRKTPDQILEWGERINLPEEQANKLVYNSRMSAKVDSALVQDGFQIYHHTFFFSLRRRSGQARIGAWAVVQQGMNTESQIARRYHWFSENINDLIVEPHSGIISDVIDRNNQTLNMTARKSDQSRKVAVGLVKEGYRTIMHDIELLRKHSSDLSTMISLKKGQDKLTLLQLANTEFNSHPVLGEDFSKSKYLEKIIWKLCEAQPENYEKVLALEGVGPKTIRALALVSEVVYGANPSYEDPARYSFAHGGKDGTPFFVDRPTYDKTIEVMREVVKKTGLSAYEKDKVLKRLSNN</sequence>
<dbReference type="PANTHER" id="PTHR38597:SF1">
    <property type="entry name" value="BLL3834 PROTEIN"/>
    <property type="match status" value="1"/>
</dbReference>
<dbReference type="Pfam" id="PF05559">
    <property type="entry name" value="DUF763"/>
    <property type="match status" value="1"/>
</dbReference>
<dbReference type="InterPro" id="IPR008482">
    <property type="entry name" value="DUF763"/>
</dbReference>
<evidence type="ECO:0000313" key="1">
    <source>
        <dbReference type="EMBL" id="PIS42739.1"/>
    </source>
</evidence>
<protein>
    <submittedName>
        <fullName evidence="1">DUF763 domain-containing protein</fullName>
    </submittedName>
</protein>
<gene>
    <name evidence="1" type="ORF">COT24_01955</name>
</gene>
<organism evidence="1 2">
    <name type="scientific">Candidatus Kerfeldbacteria bacterium CG08_land_8_20_14_0_20_40_16</name>
    <dbReference type="NCBI Taxonomy" id="2014244"/>
    <lineage>
        <taxon>Bacteria</taxon>
        <taxon>Candidatus Kerfeldiibacteriota</taxon>
    </lineage>
</organism>
<reference evidence="1 2" key="1">
    <citation type="submission" date="2017-09" db="EMBL/GenBank/DDBJ databases">
        <title>Depth-based differentiation of microbial function through sediment-hosted aquifers and enrichment of novel symbionts in the deep terrestrial subsurface.</title>
        <authorList>
            <person name="Probst A.J."/>
            <person name="Ladd B."/>
            <person name="Jarett J.K."/>
            <person name="Geller-Mcgrath D.E."/>
            <person name="Sieber C.M."/>
            <person name="Emerson J.B."/>
            <person name="Anantharaman K."/>
            <person name="Thomas B.C."/>
            <person name="Malmstrom R."/>
            <person name="Stieglmeier M."/>
            <person name="Klingl A."/>
            <person name="Woyke T."/>
            <person name="Ryan C.M."/>
            <person name="Banfield J.F."/>
        </authorList>
    </citation>
    <scope>NUCLEOTIDE SEQUENCE [LARGE SCALE GENOMIC DNA]</scope>
    <source>
        <strain evidence="1">CG08_land_8_20_14_0_20_40_16</strain>
    </source>
</reference>
<dbReference type="EMBL" id="PEXU01000023">
    <property type="protein sequence ID" value="PIS42739.1"/>
    <property type="molecule type" value="Genomic_DNA"/>
</dbReference>
<name>A0A2H0YWS3_9BACT</name>
<comment type="caution">
    <text evidence="1">The sequence shown here is derived from an EMBL/GenBank/DDBJ whole genome shotgun (WGS) entry which is preliminary data.</text>
</comment>
<accession>A0A2H0YWS3</accession>
<evidence type="ECO:0000313" key="2">
    <source>
        <dbReference type="Proteomes" id="UP000231542"/>
    </source>
</evidence>
<proteinExistence type="predicted"/>